<comment type="function">
    <text evidence="10">Structure-specific nuclease with 5'-flap endonuclease and 5'-3' exonuclease activities involved in DNA replication and repair. During DNA replication, cleaves the 5'-overhanging flap structure that is generated by displacement synthesis when DNA polymerase encounters the 5'-end of a downstream Okazaki fragment. Binds the unpaired 3'-DNA end and kinks the DNA to facilitate 5' cleavage specificity. Cleaves one nucleotide into the double-stranded DNA from the junction in flap DNA, leaving a nick for ligation. Also involved in the base excision repair (BER) pathway. Acts as a genome stabilization factor that prevents flaps from equilibrating into structures that lead to duplications and deletions. Also possesses 5'-3' exonuclease activity on nicked or gapped double-stranded DNA.</text>
</comment>
<sequence>MGVKFKDIVSSEEIRFEDLNGKVVALDAANVIYQFLSSIRQLDGTPLKDQNGRVTSHFSGILYRTSSLVEKGMKPVYVFDGRSSALKKETQQKRKEIKEESERRWKEALEEGRLDDARKFAVRSSRMSPEIVEGSKKLLKLMGIPYIQAKGEGEAQASYMVERGDAWCVASQDYDCILFGASRMVKNLTISGGQASPELIQLNKILKNLDVTRQQLVDLAIMVGTDFNQGIKGIGAKKGLKLIKKHGDIYHALEHLDVELDVDPDILRDMFLNHEVESHYQLKWQKANPEEIVEFLCREHDFSEDRVLTAVDKLKKLETTQSSLEQWF</sequence>
<dbReference type="GO" id="GO:0043137">
    <property type="term" value="P:DNA replication, removal of RNA primer"/>
    <property type="evidence" value="ECO:0007669"/>
    <property type="project" value="UniProtKB-UniRule"/>
</dbReference>
<evidence type="ECO:0000256" key="6">
    <source>
        <dbReference type="ARBA" id="ARBA00022801"/>
    </source>
</evidence>
<dbReference type="GeneID" id="26738629"/>
<dbReference type="GO" id="GO:0000287">
    <property type="term" value="F:magnesium ion binding"/>
    <property type="evidence" value="ECO:0007669"/>
    <property type="project" value="UniProtKB-UniRule"/>
</dbReference>
<keyword evidence="9 12" id="KW-0234">DNA repair</keyword>
<dbReference type="InterPro" id="IPR019973">
    <property type="entry name" value="Flap_endonuc_arc"/>
</dbReference>
<feature type="region of interest" description="Interaction with PCNA" evidence="12">
    <location>
        <begin position="320"/>
        <end position="328"/>
    </location>
</feature>
<dbReference type="Pfam" id="PF00752">
    <property type="entry name" value="XPG_N"/>
    <property type="match status" value="1"/>
</dbReference>
<evidence type="ECO:0000259" key="14">
    <source>
        <dbReference type="SMART" id="SM00485"/>
    </source>
</evidence>
<keyword evidence="5 12" id="KW-0227">DNA damage</keyword>
<keyword evidence="3 12" id="KW-0479">Metal-binding</keyword>
<dbReference type="InterPro" id="IPR036279">
    <property type="entry name" value="5-3_exonuclease_C_sf"/>
</dbReference>
<dbReference type="SUPFAM" id="SSF88723">
    <property type="entry name" value="PIN domain-like"/>
    <property type="match status" value="1"/>
</dbReference>
<dbReference type="FunFam" id="3.40.50.1010:FF:000016">
    <property type="entry name" value="Flap endonuclease 1"/>
    <property type="match status" value="1"/>
</dbReference>
<feature type="domain" description="XPG N-terminal" evidence="14">
    <location>
        <begin position="1"/>
        <end position="101"/>
    </location>
</feature>
<comment type="subunit">
    <text evidence="11 12">Interacts with PCNA. PCNA stimulates the nuclease activity without altering cleavage specificity.</text>
</comment>
<dbReference type="NCBIfam" id="TIGR03674">
    <property type="entry name" value="fen_arch"/>
    <property type="match status" value="1"/>
</dbReference>
<comment type="caution">
    <text evidence="12">Lacks conserved residue(s) required for the propagation of feature annotation.</text>
</comment>
<evidence type="ECO:0000256" key="10">
    <source>
        <dbReference type="ARBA" id="ARBA00024702"/>
    </source>
</evidence>
<reference evidence="16" key="2">
    <citation type="submission" date="2014-08" db="EMBL/GenBank/DDBJ databases">
        <authorList>
            <person name="Wibberg D."/>
        </authorList>
    </citation>
    <scope>NUCLEOTIDE SEQUENCE</scope>
</reference>
<comment type="similarity">
    <text evidence="12">Belongs to the XPG/RAD2 endonuclease family. FEN1 subfamily.</text>
</comment>
<dbReference type="OrthoDB" id="9593at2157"/>
<evidence type="ECO:0000256" key="12">
    <source>
        <dbReference type="HAMAP-Rule" id="MF_00614"/>
    </source>
</evidence>
<dbReference type="EMBL" id="LN734822">
    <property type="protein sequence ID" value="CEL24016.1"/>
    <property type="molecule type" value="Genomic_DNA"/>
</dbReference>
<dbReference type="GO" id="GO:0017108">
    <property type="term" value="F:5'-flap endonuclease activity"/>
    <property type="evidence" value="ECO:0007669"/>
    <property type="project" value="UniProtKB-UniRule"/>
</dbReference>
<evidence type="ECO:0000256" key="9">
    <source>
        <dbReference type="ARBA" id="ARBA00023204"/>
    </source>
</evidence>
<proteinExistence type="inferred from homology"/>
<evidence type="ECO:0000313" key="16">
    <source>
        <dbReference type="EMBL" id="CEA12545.1"/>
    </source>
</evidence>
<dbReference type="InterPro" id="IPR006084">
    <property type="entry name" value="XPG/Rad2"/>
</dbReference>
<evidence type="ECO:0000256" key="7">
    <source>
        <dbReference type="ARBA" id="ARBA00022839"/>
    </source>
</evidence>
<evidence type="ECO:0000259" key="13">
    <source>
        <dbReference type="SMART" id="SM00484"/>
    </source>
</evidence>
<dbReference type="GO" id="GO:0006281">
    <property type="term" value="P:DNA repair"/>
    <property type="evidence" value="ECO:0007669"/>
    <property type="project" value="UniProtKB-UniRule"/>
</dbReference>
<dbReference type="STRING" id="2162.BRM9_1988"/>
<dbReference type="PANTHER" id="PTHR11081">
    <property type="entry name" value="FLAP ENDONUCLEASE FAMILY MEMBER"/>
    <property type="match status" value="1"/>
</dbReference>
<dbReference type="PATRIC" id="fig|2162.10.peg.379"/>
<dbReference type="PRINTS" id="PR00853">
    <property type="entry name" value="XPGRADSUPER"/>
</dbReference>
<keyword evidence="7 12" id="KW-0269">Exonuclease</keyword>
<evidence type="ECO:0000256" key="3">
    <source>
        <dbReference type="ARBA" id="ARBA00022723"/>
    </source>
</evidence>
<name>A0A090I4B2_METFO</name>
<dbReference type="GO" id="GO:0008409">
    <property type="term" value="F:5'-3' exonuclease activity"/>
    <property type="evidence" value="ECO:0007669"/>
    <property type="project" value="UniProtKB-UniRule"/>
</dbReference>
<dbReference type="InterPro" id="IPR008918">
    <property type="entry name" value="HhH2"/>
</dbReference>
<reference evidence="15" key="1">
    <citation type="submission" date="2013-12" db="EMBL/GenBank/DDBJ databases">
        <title>The complete genome sequence of Methanobacterium sp. BRM9.</title>
        <authorList>
            <consortium name="Pastoral Greenhouse Gas Research Consortium"/>
            <person name="Kelly W.J."/>
            <person name="Leahy S.C."/>
            <person name="Perry R."/>
            <person name="Li D."/>
            <person name="Altermann E."/>
            <person name="Lambie S.C."/>
            <person name="Attwood G.T."/>
        </authorList>
    </citation>
    <scope>NUCLEOTIDE SEQUENCE [LARGE SCALE GENOMIC DNA]</scope>
    <source>
        <strain evidence="15">BRM9</strain>
    </source>
</reference>
<dbReference type="SMART" id="SM00485">
    <property type="entry name" value="XPGN"/>
    <property type="match status" value="1"/>
</dbReference>
<feature type="domain" description="XPG-I" evidence="13">
    <location>
        <begin position="140"/>
        <end position="211"/>
    </location>
</feature>
<dbReference type="KEGG" id="mfc:BRM9_1988"/>
<keyword evidence="1 12" id="KW-0235">DNA replication</keyword>
<feature type="binding site" evidence="12">
    <location>
        <position position="27"/>
    </location>
    <ligand>
        <name>Mg(2+)</name>
        <dbReference type="ChEBI" id="CHEBI:18420"/>
        <label>1</label>
    </ligand>
</feature>
<dbReference type="Gene3D" id="3.40.50.1010">
    <property type="entry name" value="5'-nuclease"/>
    <property type="match status" value="1"/>
</dbReference>
<dbReference type="InterPro" id="IPR023426">
    <property type="entry name" value="Flap_endonuc"/>
</dbReference>
<evidence type="ECO:0000256" key="1">
    <source>
        <dbReference type="ARBA" id="ARBA00022705"/>
    </source>
</evidence>
<evidence type="ECO:0000256" key="4">
    <source>
        <dbReference type="ARBA" id="ARBA00022759"/>
    </source>
</evidence>
<gene>
    <name evidence="12 16" type="primary">fen</name>
    <name evidence="15" type="ORF">BRM9_1988</name>
    <name evidence="16" type="ORF">DSM1535_0180</name>
    <name evidence="17" type="ORF">MB9_0368</name>
</gene>
<feature type="region of interest" description="N-domain" evidence="12">
    <location>
        <begin position="1"/>
        <end position="98"/>
    </location>
</feature>
<evidence type="ECO:0000313" key="18">
    <source>
        <dbReference type="Proteomes" id="UP000062768"/>
    </source>
</evidence>
<feature type="binding site" evidence="12">
    <location>
        <position position="175"/>
    </location>
    <ligand>
        <name>Mg(2+)</name>
        <dbReference type="ChEBI" id="CHEBI:18420"/>
        <label>2</label>
    </ligand>
</feature>
<dbReference type="RefSeq" id="WP_048071875.1">
    <property type="nucleotide sequence ID" value="NZ_CALCVY010000186.1"/>
</dbReference>
<keyword evidence="18" id="KW-1185">Reference proteome</keyword>
<dbReference type="EMBL" id="LN515531">
    <property type="protein sequence ID" value="CEA12545.1"/>
    <property type="molecule type" value="Genomic_DNA"/>
</dbReference>
<keyword evidence="4 12" id="KW-0255">Endonuclease</keyword>
<dbReference type="Proteomes" id="UP000062768">
    <property type="component" value="Chromosome I"/>
</dbReference>
<comment type="function">
    <text evidence="12">Structure-specific nuclease with 5'-flap endonuclease and 5'-3' exonuclease activities involved in DNA replication and repair. During DNA replication, cleaves the 5'-overhanging flap structure that is generated by displacement synthesis when DNA polymerase encounters the 5'-end of a downstream Okazaki fragment. Binds the unpaired 3'-DNA end and kinks the DNA to facilitate 5' cleavage specificity. Cleaves one nucleotide into the double-stranded DNA from the junction in flap DNA, leaving a nick for ligation. Also involved in the base excision repair (BER) pathway. Acts as a genome stabilization factor that prevents flaps from equilibrating into structurs that lead to duplications and deletions. Also possesses 5'-3' exonuclease activity on nicked or gapped double-stranded DNA.</text>
</comment>
<evidence type="ECO:0000256" key="8">
    <source>
        <dbReference type="ARBA" id="ARBA00022842"/>
    </source>
</evidence>
<dbReference type="GO" id="GO:0003677">
    <property type="term" value="F:DNA binding"/>
    <property type="evidence" value="ECO:0007669"/>
    <property type="project" value="UniProtKB-UniRule"/>
</dbReference>
<accession>A0A090I4B2</accession>
<dbReference type="InterPro" id="IPR006085">
    <property type="entry name" value="XPG_DNA_repair_N"/>
</dbReference>
<dbReference type="Proteomes" id="UP000029661">
    <property type="component" value="Chromosome"/>
</dbReference>
<dbReference type="SMART" id="SM00484">
    <property type="entry name" value="XPGI"/>
    <property type="match status" value="1"/>
</dbReference>
<feature type="binding site" evidence="12">
    <location>
        <position position="173"/>
    </location>
    <ligand>
        <name>Mg(2+)</name>
        <dbReference type="ChEBI" id="CHEBI:18420"/>
        <label>2</label>
    </ligand>
</feature>
<dbReference type="HAMAP" id="MF_00614">
    <property type="entry name" value="Fen"/>
    <property type="match status" value="1"/>
</dbReference>
<dbReference type="AlphaFoldDB" id="A0A090I4B2"/>
<dbReference type="SMART" id="SM00279">
    <property type="entry name" value="HhH2"/>
    <property type="match status" value="1"/>
</dbReference>
<evidence type="ECO:0000256" key="11">
    <source>
        <dbReference type="ARBA" id="ARBA00065981"/>
    </source>
</evidence>
<keyword evidence="6 12" id="KW-0378">Hydrolase</keyword>
<dbReference type="Gene3D" id="1.10.150.20">
    <property type="entry name" value="5' to 3' exonuclease, C-terminal subdomain"/>
    <property type="match status" value="1"/>
</dbReference>
<dbReference type="CDD" id="cd09867">
    <property type="entry name" value="PIN_FEN1"/>
    <property type="match status" value="1"/>
</dbReference>
<feature type="binding site" evidence="12">
    <location>
        <position position="154"/>
    </location>
    <ligand>
        <name>Mg(2+)</name>
        <dbReference type="ChEBI" id="CHEBI:18420"/>
        <label>1</label>
    </ligand>
</feature>
<dbReference type="KEGG" id="mfi:DSM1535_0180"/>
<evidence type="ECO:0000256" key="5">
    <source>
        <dbReference type="ARBA" id="ARBA00022763"/>
    </source>
</evidence>
<keyword evidence="8 12" id="KW-0460">Magnesium</keyword>
<dbReference type="InterPro" id="IPR006086">
    <property type="entry name" value="XPG-I_dom"/>
</dbReference>
<evidence type="ECO:0000313" key="15">
    <source>
        <dbReference type="EMBL" id="AIS32792.1"/>
    </source>
</evidence>
<reference evidence="17" key="3">
    <citation type="submission" date="2014-09" db="EMBL/GenBank/DDBJ databases">
        <authorList>
            <person name="Bishop-Lilly K.A."/>
            <person name="Broomall S.M."/>
            <person name="Chain P.S."/>
            <person name="Chertkov O."/>
            <person name="Coyne S.R."/>
            <person name="Daligault H.E."/>
            <person name="Davenport K.W."/>
            <person name="Erkkila T."/>
            <person name="Frey K.G."/>
            <person name="Gibbons H.S."/>
            <person name="Gu W."/>
            <person name="Jaissle J."/>
            <person name="Johnson S.L."/>
            <person name="Koroleva G.I."/>
            <person name="Ladner J.T."/>
            <person name="Lo C.-C."/>
            <person name="Minogue T.D."/>
            <person name="Munk C."/>
            <person name="Palacios G.F."/>
            <person name="Redden C.L."/>
            <person name="Rosenzweig C.N."/>
            <person name="Scholz M.B."/>
            <person name="Teshima H."/>
            <person name="Xu Y."/>
        </authorList>
    </citation>
    <scope>NUCLEOTIDE SEQUENCE</scope>
    <source>
        <strain evidence="17">Mb9</strain>
    </source>
</reference>
<protein>
    <recommendedName>
        <fullName evidence="12">Flap endonuclease 1</fullName>
        <shortName evidence="12">FEN-1</shortName>
        <ecNumber evidence="12">3.1.-.-</ecNumber>
    </recommendedName>
    <alternativeName>
        <fullName evidence="12">Flap structure-specific endonuclease 1</fullName>
    </alternativeName>
</protein>
<organism evidence="16">
    <name type="scientific">Methanobacterium formicicum</name>
    <dbReference type="NCBI Taxonomy" id="2162"/>
    <lineage>
        <taxon>Archaea</taxon>
        <taxon>Methanobacteriati</taxon>
        <taxon>Methanobacteriota</taxon>
        <taxon>Methanomada group</taxon>
        <taxon>Methanobacteria</taxon>
        <taxon>Methanobacteriales</taxon>
        <taxon>Methanobacteriaceae</taxon>
        <taxon>Methanobacterium</taxon>
    </lineage>
</organism>
<dbReference type="EMBL" id="CP006933">
    <property type="protein sequence ID" value="AIS32792.1"/>
    <property type="molecule type" value="Genomic_DNA"/>
</dbReference>
<dbReference type="SUPFAM" id="SSF47807">
    <property type="entry name" value="5' to 3' exonuclease, C-terminal subdomain"/>
    <property type="match status" value="1"/>
</dbReference>
<comment type="cofactor">
    <cofactor evidence="12">
        <name>Mg(2+)</name>
        <dbReference type="ChEBI" id="CHEBI:18420"/>
    </cofactor>
    <text evidence="12">Binds 2 magnesium ions per subunit. They probably participate in the reaction catalyzed by the enzyme. May bind an additional third magnesium ion after substrate binding.</text>
</comment>
<keyword evidence="2 12" id="KW-0540">Nuclease</keyword>
<evidence type="ECO:0000256" key="2">
    <source>
        <dbReference type="ARBA" id="ARBA00022722"/>
    </source>
</evidence>
<dbReference type="InterPro" id="IPR029060">
    <property type="entry name" value="PIN-like_dom_sf"/>
</dbReference>
<feature type="binding site" evidence="12">
    <location>
        <position position="152"/>
    </location>
    <ligand>
        <name>Mg(2+)</name>
        <dbReference type="ChEBI" id="CHEBI:18420"/>
        <label>1</label>
    </ligand>
</feature>
<dbReference type="EC" id="3.1.-.-" evidence="12"/>
<feature type="binding site" evidence="12">
    <location>
        <position position="226"/>
    </location>
    <ligand>
        <name>Mg(2+)</name>
        <dbReference type="ChEBI" id="CHEBI:18420"/>
        <label>2</label>
    </ligand>
</feature>
<dbReference type="PANTHER" id="PTHR11081:SF9">
    <property type="entry name" value="FLAP ENDONUCLEASE 1"/>
    <property type="match status" value="1"/>
</dbReference>
<dbReference type="Pfam" id="PF00867">
    <property type="entry name" value="XPG_I"/>
    <property type="match status" value="1"/>
</dbReference>
<feature type="binding site" evidence="12">
    <location>
        <position position="80"/>
    </location>
    <ligand>
        <name>Mg(2+)</name>
        <dbReference type="ChEBI" id="CHEBI:18420"/>
        <label>1</label>
    </ligand>
</feature>
<evidence type="ECO:0000313" key="17">
    <source>
        <dbReference type="EMBL" id="CEL24016.1"/>
    </source>
</evidence>